<evidence type="ECO:0000313" key="10">
    <source>
        <dbReference type="Proteomes" id="UP000694844"/>
    </source>
</evidence>
<evidence type="ECO:0000313" key="11">
    <source>
        <dbReference type="RefSeq" id="XP_022295930.1"/>
    </source>
</evidence>
<dbReference type="OrthoDB" id="6153342at2759"/>
<dbReference type="AlphaFoldDB" id="A0A8B8AXN3"/>
<dbReference type="InterPro" id="IPR008979">
    <property type="entry name" value="Galactose-bd-like_sf"/>
</dbReference>
<dbReference type="GeneID" id="111105818"/>
<evidence type="ECO:0000256" key="1">
    <source>
        <dbReference type="ARBA" id="ARBA00002219"/>
    </source>
</evidence>
<organism evidence="10 11">
    <name type="scientific">Crassostrea virginica</name>
    <name type="common">Eastern oyster</name>
    <dbReference type="NCBI Taxonomy" id="6565"/>
    <lineage>
        <taxon>Eukaryota</taxon>
        <taxon>Metazoa</taxon>
        <taxon>Spiralia</taxon>
        <taxon>Lophotrochozoa</taxon>
        <taxon>Mollusca</taxon>
        <taxon>Bivalvia</taxon>
        <taxon>Autobranchia</taxon>
        <taxon>Pteriomorphia</taxon>
        <taxon>Ostreida</taxon>
        <taxon>Ostreoidea</taxon>
        <taxon>Ostreidae</taxon>
        <taxon>Crassostrea</taxon>
    </lineage>
</organism>
<comment type="subunit">
    <text evidence="3">Homotrimer.</text>
</comment>
<keyword evidence="6" id="KW-0106">Calcium</keyword>
<name>A0A8B8AXN3_CRAVI</name>
<dbReference type="GO" id="GO:0001868">
    <property type="term" value="P:regulation of complement activation, lectin pathway"/>
    <property type="evidence" value="ECO:0007669"/>
    <property type="project" value="UniProtKB-ARBA"/>
</dbReference>
<dbReference type="GO" id="GO:0046872">
    <property type="term" value="F:metal ion binding"/>
    <property type="evidence" value="ECO:0007669"/>
    <property type="project" value="UniProtKB-KW"/>
</dbReference>
<dbReference type="InterPro" id="IPR006585">
    <property type="entry name" value="FTP1"/>
</dbReference>
<feature type="signal peptide" evidence="8">
    <location>
        <begin position="1"/>
        <end position="21"/>
    </location>
</feature>
<evidence type="ECO:0000256" key="3">
    <source>
        <dbReference type="ARBA" id="ARBA00011233"/>
    </source>
</evidence>
<dbReference type="KEGG" id="cvn:111105818"/>
<keyword evidence="4" id="KW-0479">Metal-binding</keyword>
<protein>
    <submittedName>
        <fullName evidence="11">Fucolectin-like</fullName>
    </submittedName>
</protein>
<comment type="similarity">
    <text evidence="2">Belongs to the fucolectin family.</text>
</comment>
<keyword evidence="7" id="KW-1015">Disulfide bond</keyword>
<dbReference type="RefSeq" id="XP_022295930.1">
    <property type="nucleotide sequence ID" value="XM_022440222.1"/>
</dbReference>
<keyword evidence="5" id="KW-0430">Lectin</keyword>
<dbReference type="SUPFAM" id="SSF49785">
    <property type="entry name" value="Galactose-binding domain-like"/>
    <property type="match status" value="1"/>
</dbReference>
<sequence>MFFVVTVYMLAIFNQIQTSKGHDQQLQNVAYSKAVTLSSQYPDRGYEGWKAVNGIFSDLSHTGRERFPWLRIDLGANFLIHEIEVFARSDCCGSQLHDLDVKVGNVTDSMHLCGHFTGYTWTGGRIAVWCPTPTVGRYVQIQIVKGDSNVMSPAEVLVWGKRV</sequence>
<evidence type="ECO:0000256" key="7">
    <source>
        <dbReference type="ARBA" id="ARBA00023157"/>
    </source>
</evidence>
<dbReference type="GO" id="GO:0010185">
    <property type="term" value="P:regulation of cellular defense response"/>
    <property type="evidence" value="ECO:0007669"/>
    <property type="project" value="UniProtKB-ARBA"/>
</dbReference>
<evidence type="ECO:0000256" key="2">
    <source>
        <dbReference type="ARBA" id="ARBA00010147"/>
    </source>
</evidence>
<reference evidence="11" key="1">
    <citation type="submission" date="2025-08" db="UniProtKB">
        <authorList>
            <consortium name="RefSeq"/>
        </authorList>
    </citation>
    <scope>IDENTIFICATION</scope>
    <source>
        <tissue evidence="11">Whole sample</tissue>
    </source>
</reference>
<evidence type="ECO:0000256" key="4">
    <source>
        <dbReference type="ARBA" id="ARBA00022723"/>
    </source>
</evidence>
<dbReference type="Gene3D" id="2.60.120.260">
    <property type="entry name" value="Galactose-binding domain-like"/>
    <property type="match status" value="1"/>
</dbReference>
<comment type="function">
    <text evidence="1">Acts as a defensive agent. Recognizes blood group fucosylated oligosaccharides including A, B, H and Lewis B-type antigens. Does not recognize Lewis A antigen and has low affinity for monovalent haptens.</text>
</comment>
<dbReference type="InterPro" id="IPR051941">
    <property type="entry name" value="BG_Antigen-Binding_Lectin"/>
</dbReference>
<evidence type="ECO:0000259" key="9">
    <source>
        <dbReference type="SMART" id="SM00607"/>
    </source>
</evidence>
<keyword evidence="10" id="KW-1185">Reference proteome</keyword>
<feature type="chain" id="PRO_5034382433" evidence="8">
    <location>
        <begin position="22"/>
        <end position="163"/>
    </location>
</feature>
<dbReference type="GO" id="GO:0042806">
    <property type="term" value="F:fucose binding"/>
    <property type="evidence" value="ECO:0007669"/>
    <property type="project" value="UniProtKB-ARBA"/>
</dbReference>
<evidence type="ECO:0000256" key="5">
    <source>
        <dbReference type="ARBA" id="ARBA00022734"/>
    </source>
</evidence>
<proteinExistence type="inferred from homology"/>
<evidence type="ECO:0000256" key="6">
    <source>
        <dbReference type="ARBA" id="ARBA00022837"/>
    </source>
</evidence>
<evidence type="ECO:0000256" key="8">
    <source>
        <dbReference type="SAM" id="SignalP"/>
    </source>
</evidence>
<feature type="domain" description="Fucolectin tachylectin-4 pentraxin-1" evidence="9">
    <location>
        <begin position="26"/>
        <end position="155"/>
    </location>
</feature>
<dbReference type="PANTHER" id="PTHR45713">
    <property type="entry name" value="FTP DOMAIN-CONTAINING PROTEIN"/>
    <property type="match status" value="1"/>
</dbReference>
<dbReference type="SMART" id="SM00607">
    <property type="entry name" value="FTP"/>
    <property type="match status" value="1"/>
</dbReference>
<dbReference type="Proteomes" id="UP000694844">
    <property type="component" value="Chromosome 8"/>
</dbReference>
<dbReference type="Pfam" id="PF22633">
    <property type="entry name" value="F5_F8_type_C_2"/>
    <property type="match status" value="1"/>
</dbReference>
<accession>A0A8B8AXN3</accession>
<gene>
    <name evidence="11" type="primary">LOC111105818</name>
</gene>
<dbReference type="PANTHER" id="PTHR45713:SF6">
    <property type="entry name" value="F5_8 TYPE C DOMAIN-CONTAINING PROTEIN"/>
    <property type="match status" value="1"/>
</dbReference>
<keyword evidence="8" id="KW-0732">Signal</keyword>